<dbReference type="InterPro" id="IPR022686">
    <property type="entry name" value="G2P_N"/>
</dbReference>
<comment type="caution">
    <text evidence="3">The sequence shown here is derived from an EMBL/GenBank/DDBJ whole genome shotgun (WGS) entry which is preliminary data.</text>
</comment>
<dbReference type="Pfam" id="PF05155">
    <property type="entry name" value="G2P_X_C"/>
    <property type="match status" value="1"/>
</dbReference>
<accession>A0ABV2TJA9</accession>
<gene>
    <name evidence="3" type="ORF">ABXR19_07360</name>
</gene>
<dbReference type="Proteomes" id="UP001549691">
    <property type="component" value="Unassembled WGS sequence"/>
</dbReference>
<reference evidence="3 4" key="1">
    <citation type="submission" date="2024-07" db="EMBL/GenBank/DDBJ databases">
        <title>Uliginosibacterium flavum JJ3220;KACC:17644.</title>
        <authorList>
            <person name="Kim M.K."/>
        </authorList>
    </citation>
    <scope>NUCLEOTIDE SEQUENCE [LARGE SCALE GENOMIC DNA]</scope>
    <source>
        <strain evidence="3 4">KACC:17644</strain>
    </source>
</reference>
<feature type="domain" description="Replication-associated protein G2P N-terminal" evidence="1">
    <location>
        <begin position="127"/>
        <end position="230"/>
    </location>
</feature>
<dbReference type="Pfam" id="PF05144">
    <property type="entry name" value="Phage_CRI"/>
    <property type="match status" value="1"/>
</dbReference>
<name>A0ABV2TJA9_9RHOO</name>
<dbReference type="InterPro" id="IPR022688">
    <property type="entry name" value="G2P_C"/>
</dbReference>
<protein>
    <submittedName>
        <fullName evidence="3">Phage/plasmid replication protein</fullName>
    </submittedName>
</protein>
<organism evidence="3 4">
    <name type="scientific">Uliginosibacterium flavum</name>
    <dbReference type="NCBI Taxonomy" id="1396831"/>
    <lineage>
        <taxon>Bacteria</taxon>
        <taxon>Pseudomonadati</taxon>
        <taxon>Pseudomonadota</taxon>
        <taxon>Betaproteobacteria</taxon>
        <taxon>Rhodocyclales</taxon>
        <taxon>Zoogloeaceae</taxon>
        <taxon>Uliginosibacterium</taxon>
    </lineage>
</organism>
<evidence type="ECO:0000259" key="1">
    <source>
        <dbReference type="Pfam" id="PF05144"/>
    </source>
</evidence>
<feature type="domain" description="Replication-associated protein G2P C-terminal" evidence="2">
    <location>
        <begin position="270"/>
        <end position="333"/>
    </location>
</feature>
<evidence type="ECO:0000313" key="4">
    <source>
        <dbReference type="Proteomes" id="UP001549691"/>
    </source>
</evidence>
<keyword evidence="4" id="KW-1185">Reference proteome</keyword>
<dbReference type="RefSeq" id="WP_354600462.1">
    <property type="nucleotide sequence ID" value="NZ_JBEWZI010000006.1"/>
</dbReference>
<evidence type="ECO:0000259" key="2">
    <source>
        <dbReference type="Pfam" id="PF05155"/>
    </source>
</evidence>
<dbReference type="EMBL" id="JBEWZI010000006">
    <property type="protein sequence ID" value="MET7014003.1"/>
    <property type="molecule type" value="Genomic_DNA"/>
</dbReference>
<evidence type="ECO:0000313" key="3">
    <source>
        <dbReference type="EMBL" id="MET7014003.1"/>
    </source>
</evidence>
<sequence length="341" mass="37984">MSHAVFIDWLTASQYHPNGGLPVLVGGLNVFYDSRGIPRTERSCSAPVLGSFDTTVRIKCDGFRVCLSGNVGRFGRQDNLFNLDWEGTQRAANRILAANGLPAFTGPGLLFDGTGVAETARQDEICSGAKVSRLDVTANFAAGSDAQARAVIRWIGSQAVSRCKRGQVGDESVWWANTRYMFKAYRKLAEMLAHGANSDEAVAAYCLRNGLVRVEIELKRRLLAELKMNDWDDITQEKLEAAYCDQTEILRRVDRSEEPDLLASIPSRSRAYAAAWLRGEDLSCLVSQATLYRHAKILKDYGLDVFQPRNVVSFPSRVTVIEMQPLEVPDWYELQSRLRAV</sequence>
<proteinExistence type="predicted"/>